<keyword evidence="2" id="KW-0808">Transferase</keyword>
<dbReference type="Pfam" id="PF00294">
    <property type="entry name" value="PfkB"/>
    <property type="match status" value="1"/>
</dbReference>
<dbReference type="PANTHER" id="PTHR43085">
    <property type="entry name" value="HEXOKINASE FAMILY MEMBER"/>
    <property type="match status" value="1"/>
</dbReference>
<dbReference type="InterPro" id="IPR011611">
    <property type="entry name" value="PfkB_dom"/>
</dbReference>
<dbReference type="EMBL" id="DQTV01000056">
    <property type="protein sequence ID" value="HIP57045.1"/>
    <property type="molecule type" value="Genomic_DNA"/>
</dbReference>
<reference evidence="5" key="1">
    <citation type="journal article" date="2020" name="ISME J.">
        <title>Gammaproteobacteria mediating utilization of methyl-, sulfur- and petroleum organic compounds in deep ocean hydrothermal plumes.</title>
        <authorList>
            <person name="Zhou Z."/>
            <person name="Liu Y."/>
            <person name="Pan J."/>
            <person name="Cron B.R."/>
            <person name="Toner B.M."/>
            <person name="Anantharaman K."/>
            <person name="Breier J.A."/>
            <person name="Dick G.J."/>
            <person name="Li M."/>
        </authorList>
    </citation>
    <scope>NUCLEOTIDE SEQUENCE</scope>
    <source>
        <strain evidence="5">SZUA-1435</strain>
    </source>
</reference>
<dbReference type="Proteomes" id="UP000605805">
    <property type="component" value="Unassembled WGS sequence"/>
</dbReference>
<gene>
    <name evidence="5" type="ORF">EYH02_03130</name>
</gene>
<keyword evidence="3" id="KW-0418">Kinase</keyword>
<dbReference type="InterPro" id="IPR029056">
    <property type="entry name" value="Ribokinase-like"/>
</dbReference>
<evidence type="ECO:0000256" key="3">
    <source>
        <dbReference type="ARBA" id="ARBA00022777"/>
    </source>
</evidence>
<comment type="similarity">
    <text evidence="1">Belongs to the carbohydrate kinase PfkB family.</text>
</comment>
<proteinExistence type="inferred from homology"/>
<dbReference type="Gene3D" id="3.40.1190.20">
    <property type="match status" value="1"/>
</dbReference>
<comment type="caution">
    <text evidence="5">The sequence shown here is derived from an EMBL/GenBank/DDBJ whole genome shotgun (WGS) entry which is preliminary data.</text>
</comment>
<protein>
    <recommendedName>
        <fullName evidence="4">Carbohydrate kinase PfkB domain-containing protein</fullName>
    </recommendedName>
</protein>
<dbReference type="PANTHER" id="PTHR43085:SF57">
    <property type="entry name" value="CARBOHYDRATE KINASE PFKB DOMAIN-CONTAINING PROTEIN"/>
    <property type="match status" value="1"/>
</dbReference>
<evidence type="ECO:0000313" key="5">
    <source>
        <dbReference type="EMBL" id="HIP57045.1"/>
    </source>
</evidence>
<evidence type="ECO:0000256" key="2">
    <source>
        <dbReference type="ARBA" id="ARBA00022679"/>
    </source>
</evidence>
<accession>A0A832YSP3</accession>
<sequence length="290" mass="32265">MISLKICVVGYVTRETEIWSGGERRSIVGGAAYFVSYALANLGVKPRLVTRVGSEVLDVLDELKSMGIEVVNLGGNTMMCNLIYKTLSEREIEVISAPQPFKPSDIEYCGYSDIIYLGPQTATDMGMEVILWASRLSNVVILDVQGFTRRLIGKRIEYVDWEWKYRAAPYIHGLKVDHREGKMLTGSLEPLSILRKLSEIGFKEMVLTTDSGVYLCMDGLELYAPYRIERVVGRTGRGDTAVAAYIYSKIAELTPYEAVKFIAAATSIKLSMHGPLQASAEDVWRLAKAL</sequence>
<evidence type="ECO:0000256" key="1">
    <source>
        <dbReference type="ARBA" id="ARBA00010688"/>
    </source>
</evidence>
<dbReference type="InterPro" id="IPR050306">
    <property type="entry name" value="PfkB_Carbo_kinase"/>
</dbReference>
<feature type="domain" description="Carbohydrate kinase PfkB" evidence="4">
    <location>
        <begin position="20"/>
        <end position="275"/>
    </location>
</feature>
<evidence type="ECO:0000313" key="6">
    <source>
        <dbReference type="Proteomes" id="UP000605805"/>
    </source>
</evidence>
<organism evidence="5 6">
    <name type="scientific">Ignisphaera aggregans</name>
    <dbReference type="NCBI Taxonomy" id="334771"/>
    <lineage>
        <taxon>Archaea</taxon>
        <taxon>Thermoproteota</taxon>
        <taxon>Thermoprotei</taxon>
        <taxon>Desulfurococcales</taxon>
        <taxon>Desulfurococcaceae</taxon>
        <taxon>Ignisphaera</taxon>
    </lineage>
</organism>
<dbReference type="AlphaFoldDB" id="A0A832YSP3"/>
<evidence type="ECO:0000259" key="4">
    <source>
        <dbReference type="Pfam" id="PF00294"/>
    </source>
</evidence>
<dbReference type="SUPFAM" id="SSF53613">
    <property type="entry name" value="Ribokinase-like"/>
    <property type="match status" value="1"/>
</dbReference>
<name>A0A832YSP3_9CREN</name>
<dbReference type="GO" id="GO:0016301">
    <property type="term" value="F:kinase activity"/>
    <property type="evidence" value="ECO:0007669"/>
    <property type="project" value="UniProtKB-KW"/>
</dbReference>